<evidence type="ECO:0008006" key="3">
    <source>
        <dbReference type="Google" id="ProtNLM"/>
    </source>
</evidence>
<accession>A0ABQ6F7G1</accession>
<comment type="caution">
    <text evidence="1">The sequence shown here is derived from an EMBL/GenBank/DDBJ whole genome shotgun (WGS) entry which is preliminary data.</text>
</comment>
<dbReference type="Pfam" id="PF10109">
    <property type="entry name" value="Phage_TAC_7"/>
    <property type="match status" value="1"/>
</dbReference>
<evidence type="ECO:0000313" key="2">
    <source>
        <dbReference type="Proteomes" id="UP001157138"/>
    </source>
</evidence>
<sequence>MSKQDIKLEEKIILAIPYEHEGRKITELTMRRPKVRDQLALRAKCGSVGHPKVKQGQKDFYDNLDRDLEMFAILCDEPVELFYQMDNGDYTKCSNAYTVLSQPC</sequence>
<dbReference type="InterPro" id="IPR019289">
    <property type="entry name" value="Phage_tail_E/E"/>
</dbReference>
<reference evidence="2" key="1">
    <citation type="journal article" date="2019" name="Int. J. Syst. Evol. Microbiol.">
        <title>The Global Catalogue of Microorganisms (GCM) 10K type strain sequencing project: providing services to taxonomists for standard genome sequencing and annotation.</title>
        <authorList>
            <consortium name="The Broad Institute Genomics Platform"/>
            <consortium name="The Broad Institute Genome Sequencing Center for Infectious Disease"/>
            <person name="Wu L."/>
            <person name="Ma J."/>
        </authorList>
    </citation>
    <scope>NUCLEOTIDE SEQUENCE [LARGE SCALE GENOMIC DNA]</scope>
    <source>
        <strain evidence="2">NBRC 108723</strain>
    </source>
</reference>
<proteinExistence type="predicted"/>
<protein>
    <recommendedName>
        <fullName evidence="3">Phage tail assembly protein</fullName>
    </recommendedName>
</protein>
<dbReference type="RefSeq" id="WP_284194368.1">
    <property type="nucleotide sequence ID" value="NZ_BSPW01000124.1"/>
</dbReference>
<dbReference type="EMBL" id="BSPW01000124">
    <property type="protein sequence ID" value="GLT20540.1"/>
    <property type="molecule type" value="Genomic_DNA"/>
</dbReference>
<gene>
    <name evidence="1" type="ORF">GCM10007938_43250</name>
</gene>
<keyword evidence="2" id="KW-1185">Reference proteome</keyword>
<name>A0ABQ6F7G1_9VIBR</name>
<organism evidence="1 2">
    <name type="scientific">Vibrio zhanjiangensis</name>
    <dbReference type="NCBI Taxonomy" id="1046128"/>
    <lineage>
        <taxon>Bacteria</taxon>
        <taxon>Pseudomonadati</taxon>
        <taxon>Pseudomonadota</taxon>
        <taxon>Gammaproteobacteria</taxon>
        <taxon>Vibrionales</taxon>
        <taxon>Vibrionaceae</taxon>
        <taxon>Vibrio</taxon>
    </lineage>
</organism>
<dbReference type="Proteomes" id="UP001157138">
    <property type="component" value="Unassembled WGS sequence"/>
</dbReference>
<evidence type="ECO:0000313" key="1">
    <source>
        <dbReference type="EMBL" id="GLT20540.1"/>
    </source>
</evidence>